<dbReference type="PANTHER" id="PTHR36528">
    <property type="entry name" value="CRISPR SYSTEM SINGLE-STRAND-SPECIFIC DEOXYRIBONUCLEASE CAS10/CSM1 (SUBTYPE III-A)"/>
    <property type="match status" value="1"/>
</dbReference>
<keyword evidence="2" id="KW-0051">Antiviral defense</keyword>
<gene>
    <name evidence="4" type="ORF">OMM_03322</name>
</gene>
<evidence type="ECO:0000259" key="3">
    <source>
        <dbReference type="PROSITE" id="PS50887"/>
    </source>
</evidence>
<dbReference type="InterPro" id="IPR052117">
    <property type="entry name" value="Cas10/Csm1_subtype-III-A"/>
</dbReference>
<dbReference type="Pfam" id="PF22335">
    <property type="entry name" value="Cas10-Cmr2_palm2"/>
    <property type="match status" value="1"/>
</dbReference>
<dbReference type="InterPro" id="IPR013408">
    <property type="entry name" value="Cas10/Csm1"/>
</dbReference>
<dbReference type="EMBL" id="ATBP01000442">
    <property type="protein sequence ID" value="ETR70335.1"/>
    <property type="molecule type" value="Genomic_DNA"/>
</dbReference>
<evidence type="ECO:0000256" key="2">
    <source>
        <dbReference type="ARBA" id="ARBA00023118"/>
    </source>
</evidence>
<dbReference type="AlphaFoldDB" id="A0A1V1P6G1"/>
<dbReference type="PANTHER" id="PTHR36528:SF1">
    <property type="entry name" value="CRISPR SYSTEM SINGLE-STRAND-SPECIFIC DEOXYRIBONUCLEASE CAS10_CSM1 (SUBTYPE III-A)"/>
    <property type="match status" value="1"/>
</dbReference>
<evidence type="ECO:0000256" key="1">
    <source>
        <dbReference type="ARBA" id="ARBA00022741"/>
    </source>
</evidence>
<dbReference type="InterPro" id="IPR054767">
    <property type="entry name" value="Cas10-Cmr2_palm2"/>
</dbReference>
<evidence type="ECO:0000313" key="5">
    <source>
        <dbReference type="Proteomes" id="UP000189670"/>
    </source>
</evidence>
<organism evidence="4 5">
    <name type="scientific">Candidatus Magnetoglobus multicellularis str. Araruama</name>
    <dbReference type="NCBI Taxonomy" id="890399"/>
    <lineage>
        <taxon>Bacteria</taxon>
        <taxon>Pseudomonadati</taxon>
        <taxon>Thermodesulfobacteriota</taxon>
        <taxon>Desulfobacteria</taxon>
        <taxon>Desulfobacterales</taxon>
        <taxon>Desulfobacteraceae</taxon>
        <taxon>Candidatus Magnetoglobus</taxon>
    </lineage>
</organism>
<evidence type="ECO:0000313" key="4">
    <source>
        <dbReference type="EMBL" id="ETR70335.1"/>
    </source>
</evidence>
<reference evidence="5" key="1">
    <citation type="submission" date="2012-11" db="EMBL/GenBank/DDBJ databases">
        <authorList>
            <person name="Lucero-Rivera Y.E."/>
            <person name="Tovar-Ramirez D."/>
        </authorList>
    </citation>
    <scope>NUCLEOTIDE SEQUENCE [LARGE SCALE GENOMIC DNA]</scope>
    <source>
        <strain evidence="5">Araruama</strain>
    </source>
</reference>
<dbReference type="PROSITE" id="PS50887">
    <property type="entry name" value="GGDEF"/>
    <property type="match status" value="1"/>
</dbReference>
<dbReference type="GO" id="GO:0051607">
    <property type="term" value="P:defense response to virus"/>
    <property type="evidence" value="ECO:0007669"/>
    <property type="project" value="UniProtKB-KW"/>
</dbReference>
<keyword evidence="1" id="KW-0547">Nucleotide-binding</keyword>
<proteinExistence type="predicted"/>
<comment type="caution">
    <text evidence="4">The sequence shown here is derived from an EMBL/GenBank/DDBJ whole genome shotgun (WGS) entry which is preliminary data.</text>
</comment>
<protein>
    <recommendedName>
        <fullName evidence="3">GGDEF domain-containing protein</fullName>
    </recommendedName>
</protein>
<dbReference type="NCBIfam" id="TIGR02578">
    <property type="entry name" value="cas_TM1811_Csm1"/>
    <property type="match status" value="1"/>
</dbReference>
<feature type="domain" description="GGDEF" evidence="3">
    <location>
        <begin position="1"/>
        <end position="149"/>
    </location>
</feature>
<dbReference type="GO" id="GO:0000166">
    <property type="term" value="F:nucleotide binding"/>
    <property type="evidence" value="ECO:0007669"/>
    <property type="project" value="UniProtKB-KW"/>
</dbReference>
<dbReference type="Proteomes" id="UP000189670">
    <property type="component" value="Unassembled WGS sequence"/>
</dbReference>
<sequence length="240" mass="27298">MGVLKADIDDLGRILANGLKSQFTLSRMATLSRQLNAFFTLYLPEFLKQKDRPDAPIDGSQIYTVFAGGDDLFLIGPWNHMISLACELKSAFDRYVCHNPNIHFSAGISFHKHHTPIDTLARLAEHELEQSKSYDVGNHKKDSITLFSETMPWDQLIQLIQKKVKPTLEGWLQGKEINAAILYRLTHLIDMAAMEKEQHQKKSTGIHRHVVRKMAILPGLYCIEKCIQRLAAGGKNQRTY</sequence>
<name>A0A1V1P6G1_9BACT</name>
<dbReference type="InterPro" id="IPR000160">
    <property type="entry name" value="GGDEF_dom"/>
</dbReference>
<accession>A0A1V1P6G1</accession>
<dbReference type="Gene3D" id="3.30.70.270">
    <property type="match status" value="1"/>
</dbReference>
<dbReference type="InterPro" id="IPR043128">
    <property type="entry name" value="Rev_trsase/Diguanyl_cyclase"/>
</dbReference>